<accession>A0A1V6CCM7</accession>
<reference evidence="4" key="1">
    <citation type="submission" date="2017-02" db="EMBL/GenBank/DDBJ databases">
        <title>Delving into the versatile metabolic prowess of the omnipresent phylum Bacteroidetes.</title>
        <authorList>
            <person name="Nobu M.K."/>
            <person name="Mei R."/>
            <person name="Narihiro T."/>
            <person name="Kuroda K."/>
            <person name="Liu W.-T."/>
        </authorList>
    </citation>
    <scope>NUCLEOTIDE SEQUENCE</scope>
    <source>
        <strain evidence="4">ADurb.Bin131</strain>
    </source>
</reference>
<feature type="transmembrane region" description="Helical" evidence="1">
    <location>
        <begin position="276"/>
        <end position="298"/>
    </location>
</feature>
<dbReference type="InterPro" id="IPR058486">
    <property type="entry name" value="DUF8173"/>
</dbReference>
<gene>
    <name evidence="4" type="ORF">BWX89_00421</name>
</gene>
<feature type="transmembrane region" description="Helical" evidence="1">
    <location>
        <begin position="245"/>
        <end position="270"/>
    </location>
</feature>
<feature type="chain" id="PRO_5010691342" description="DUF8173 domain-containing protein" evidence="2">
    <location>
        <begin position="20"/>
        <end position="365"/>
    </location>
</feature>
<dbReference type="EMBL" id="MWDQ01000034">
    <property type="protein sequence ID" value="OQB74658.1"/>
    <property type="molecule type" value="Genomic_DNA"/>
</dbReference>
<dbReference type="AlphaFoldDB" id="A0A1V6CCM7"/>
<organism evidence="4">
    <name type="scientific">candidate division TA06 bacterium ADurb.Bin131</name>
    <dbReference type="NCBI Taxonomy" id="1852827"/>
    <lineage>
        <taxon>Bacteria</taxon>
        <taxon>Bacteria division TA06</taxon>
    </lineage>
</organism>
<keyword evidence="2" id="KW-0732">Signal</keyword>
<sequence length="365" mass="41411">MKKIILIVFSLLLALNLYADVNTENKFAVDDFLSGKKIVMKRTFMNNVFAIGSIVDFSGLSYEDAIILGVSVKFNGTSYKDVYIAGDSVEISGNVKGNIRVIARQITINHLTVDGNASITAPEITISDDVEFKKLTKIWSNNIQMGGWYDNLHIKTKKIIFSKNLFVDRELVVQSKEKPQVPTDTLKHCNFTYKPPIQGKIQFFLSSKLRKLFSFLSLCFPFLLMFFMTPRILQETIDIIEKRPVWIFLTGILLLILTPLALVILMLTIIGAPLGLIFFTFYLSFLYICRGFTSITLGRIILIKLKEGKLKMIASMFIGIGIFVFLASIPKVGYVFQFIFMIFGFGGFAVGRIRMFIKMKKENLI</sequence>
<keyword evidence="1" id="KW-1133">Transmembrane helix</keyword>
<name>A0A1V6CCM7_UNCT6</name>
<evidence type="ECO:0000313" key="4">
    <source>
        <dbReference type="EMBL" id="OQB74658.1"/>
    </source>
</evidence>
<keyword evidence="1" id="KW-0812">Transmembrane</keyword>
<comment type="caution">
    <text evidence="4">The sequence shown here is derived from an EMBL/GenBank/DDBJ whole genome shotgun (WGS) entry which is preliminary data.</text>
</comment>
<dbReference type="Proteomes" id="UP000485562">
    <property type="component" value="Unassembled WGS sequence"/>
</dbReference>
<feature type="domain" description="DUF8173" evidence="3">
    <location>
        <begin position="226"/>
        <end position="346"/>
    </location>
</feature>
<evidence type="ECO:0000259" key="3">
    <source>
        <dbReference type="Pfam" id="PF26514"/>
    </source>
</evidence>
<feature type="signal peptide" evidence="2">
    <location>
        <begin position="1"/>
        <end position="19"/>
    </location>
</feature>
<evidence type="ECO:0000256" key="2">
    <source>
        <dbReference type="SAM" id="SignalP"/>
    </source>
</evidence>
<keyword evidence="1" id="KW-0472">Membrane</keyword>
<feature type="transmembrane region" description="Helical" evidence="1">
    <location>
        <begin position="310"/>
        <end position="329"/>
    </location>
</feature>
<proteinExistence type="predicted"/>
<evidence type="ECO:0000256" key="1">
    <source>
        <dbReference type="SAM" id="Phobius"/>
    </source>
</evidence>
<protein>
    <recommendedName>
        <fullName evidence="3">DUF8173 domain-containing protein</fullName>
    </recommendedName>
</protein>
<feature type="transmembrane region" description="Helical" evidence="1">
    <location>
        <begin position="212"/>
        <end position="233"/>
    </location>
</feature>
<feature type="transmembrane region" description="Helical" evidence="1">
    <location>
        <begin position="335"/>
        <end position="353"/>
    </location>
</feature>
<dbReference type="Pfam" id="PF26514">
    <property type="entry name" value="DUF8173"/>
    <property type="match status" value="1"/>
</dbReference>